<dbReference type="GO" id="GO:0043023">
    <property type="term" value="F:ribosomal large subunit binding"/>
    <property type="evidence" value="ECO:0007669"/>
    <property type="project" value="UniProtKB-UniRule"/>
</dbReference>
<reference evidence="11" key="1">
    <citation type="submission" date="2011-04" db="EMBL/GenBank/DDBJ databases">
        <title>The complete genome of Thermodesulfatator indicus DSM 15286.</title>
        <authorList>
            <person name="Lucas S."/>
            <person name="Copeland A."/>
            <person name="Lapidus A."/>
            <person name="Bruce D."/>
            <person name="Goodwin L."/>
            <person name="Pitluck S."/>
            <person name="Peters L."/>
            <person name="Kyrpides N."/>
            <person name="Mavromatis K."/>
            <person name="Pagani I."/>
            <person name="Ivanova N."/>
            <person name="Saunders L."/>
            <person name="Detter J.C."/>
            <person name="Tapia R."/>
            <person name="Han C."/>
            <person name="Land M."/>
            <person name="Hauser L."/>
            <person name="Markowitz V."/>
            <person name="Cheng J.-F."/>
            <person name="Hugenholtz P."/>
            <person name="Woyke T."/>
            <person name="Wu D."/>
            <person name="Spring S."/>
            <person name="Schroeder M."/>
            <person name="Brambilla E."/>
            <person name="Klenk H.-P."/>
            <person name="Eisen J.A."/>
        </authorList>
    </citation>
    <scope>NUCLEOTIDE SEQUENCE [LARGE SCALE GENOMIC DNA]</scope>
    <source>
        <strain evidence="11">DSM 15286 / JCM 11887 / CIR29812</strain>
    </source>
</reference>
<dbReference type="InterPro" id="IPR007696">
    <property type="entry name" value="DNA_mismatch_repair_MutS_core"/>
</dbReference>
<proteinExistence type="inferred from homology"/>
<gene>
    <name evidence="7" type="primary">mutS2</name>
    <name evidence="7" type="synonym">rqcU</name>
    <name evidence="10" type="ordered locus">Thein_0036</name>
</gene>
<comment type="similarity">
    <text evidence="7">Belongs to the DNA mismatch repair MutS family. MutS2 subfamily.</text>
</comment>
<dbReference type="AlphaFoldDB" id="F8A8B7"/>
<evidence type="ECO:0000256" key="5">
    <source>
        <dbReference type="ARBA" id="ARBA00022884"/>
    </source>
</evidence>
<evidence type="ECO:0000256" key="4">
    <source>
        <dbReference type="ARBA" id="ARBA00022840"/>
    </source>
</evidence>
<keyword evidence="4 7" id="KW-0067">ATP-binding</keyword>
<dbReference type="InParanoid" id="F8A8B7"/>
<dbReference type="InterPro" id="IPR027417">
    <property type="entry name" value="P-loop_NTPase"/>
</dbReference>
<feature type="binding site" evidence="7">
    <location>
        <begin position="331"/>
        <end position="338"/>
    </location>
    <ligand>
        <name>ATP</name>
        <dbReference type="ChEBI" id="CHEBI:30616"/>
    </ligand>
</feature>
<sequence length="776" mass="86486">MRPESLKKLEFHHIKDILREKTFTELGANLVTKLSPLKDLTSLEIEAEKLRDFEKLVIETGTPPLDSLPTLIPLVKRTTKGGVLSEKQALVLLRYLQVAKKLTSYLAQANFPQIRAIKARIPNLSPLRRYFESLFDDRGLKPDASPELYSLKVAQNKAQERLRKRLEELLKKYARAGFLQEEIIAQREGRHVFPVKAEAKAKIPGVLHDVSASGATVFIEPLEIIQITNEIEALKRAEERERERILKEVSEKVAEYAQDFWELEETVAEVDVIQAKVAFAKQIKGSLPAFKKEGSLILKKAAHPLLLLSLREVVRNDFVFPEERPVVIISGPNMGGKTVALKTVGLLVVMAQSAIPIPASPDSELPVFEDIFVDIGDEQDISANESTFSAHVKNLKKALEIAGSGKLFLLDEIGRGTAPEEGAALAMAVLEELYERGARVLATTHYEALKAFSFSRDWILPIAVGFDEETGLPTYQLIYEVAGLSQGLLLAERLGLSAKIINKAQDYLGKGDESFKEVIGALRKQLEELSFEREALLRQKEALAKREQELKELEAKLKEDFAAKEKALVKQVEEKLAALEEEFKTFLRSIEKRGFQEKKAREAFSSFIKEKAEDILPAREKEDIQLEPGAAVKIKGVGQEGKVLRLKGNLVEVQIGPFRVEVSPKELIVLSKRPEQGCKKSSFKVEAQKEAPDTLNLIGLRVEDALYELDKALDRAFLAGKTHLIIIHGLGTGRLMKAVRDYLKEHALVTSVRPGEGYQGGEAVTVVELATKEAAV</sequence>
<comment type="function">
    <text evidence="7">Endonuclease that is involved in the suppression of homologous recombination and thus may have a key role in the control of bacterial genetic diversity.</text>
</comment>
<dbReference type="InterPro" id="IPR005747">
    <property type="entry name" value="MutS2"/>
</dbReference>
<dbReference type="GO" id="GO:0045910">
    <property type="term" value="P:negative regulation of DNA recombination"/>
    <property type="evidence" value="ECO:0007669"/>
    <property type="project" value="InterPro"/>
</dbReference>
<feature type="coiled-coil region" evidence="8">
    <location>
        <begin position="224"/>
        <end position="266"/>
    </location>
</feature>
<evidence type="ECO:0000256" key="3">
    <source>
        <dbReference type="ARBA" id="ARBA00022801"/>
    </source>
</evidence>
<keyword evidence="7" id="KW-0540">Nuclease</keyword>
<dbReference type="EC" id="3.1.-.-" evidence="7"/>
<dbReference type="SMART" id="SM00533">
    <property type="entry name" value="MUTSd"/>
    <property type="match status" value="1"/>
</dbReference>
<dbReference type="PATRIC" id="fig|667014.3.peg.37"/>
<dbReference type="PaxDb" id="667014-Thein_0036"/>
<dbReference type="Pfam" id="PF01713">
    <property type="entry name" value="Smr"/>
    <property type="match status" value="1"/>
</dbReference>
<evidence type="ECO:0000256" key="2">
    <source>
        <dbReference type="ARBA" id="ARBA00022741"/>
    </source>
</evidence>
<dbReference type="PANTHER" id="PTHR48466">
    <property type="entry name" value="OS10G0509000 PROTEIN-RELATED"/>
    <property type="match status" value="1"/>
</dbReference>
<feature type="domain" description="Smr" evidence="9">
    <location>
        <begin position="695"/>
        <end position="770"/>
    </location>
</feature>
<evidence type="ECO:0000256" key="8">
    <source>
        <dbReference type="SAM" id="Coils"/>
    </source>
</evidence>
<dbReference type="SMART" id="SM00463">
    <property type="entry name" value="SMR"/>
    <property type="match status" value="1"/>
</dbReference>
<dbReference type="PROSITE" id="PS50828">
    <property type="entry name" value="SMR"/>
    <property type="match status" value="1"/>
</dbReference>
<reference evidence="10 11" key="2">
    <citation type="journal article" date="2012" name="Stand. Genomic Sci.">
        <title>Complete genome sequence of the thermophilic sulfate-reducing ocean bacterium Thermodesulfatator indicus type strain (CIR29812(T)).</title>
        <authorList>
            <person name="Anderson I."/>
            <person name="Saunders E."/>
            <person name="Lapidus A."/>
            <person name="Nolan M."/>
            <person name="Lucas S."/>
            <person name="Tice H."/>
            <person name="Del Rio T.G."/>
            <person name="Cheng J.F."/>
            <person name="Han C."/>
            <person name="Tapia R."/>
            <person name="Goodwin L.A."/>
            <person name="Pitluck S."/>
            <person name="Liolios K."/>
            <person name="Mavromatis K."/>
            <person name="Pagani I."/>
            <person name="Ivanova N."/>
            <person name="Mikhailova N."/>
            <person name="Pati A."/>
            <person name="Chen A."/>
            <person name="Palaniappan K."/>
            <person name="Land M."/>
            <person name="Hauser L."/>
            <person name="Jeffries C.D."/>
            <person name="Chang Y.J."/>
            <person name="Brambilla E.M."/>
            <person name="Rohde M."/>
            <person name="Spring S."/>
            <person name="Goker M."/>
            <person name="Detter J.C."/>
            <person name="Woyke T."/>
            <person name="Bristow J."/>
            <person name="Eisen J.A."/>
            <person name="Markowitz V."/>
            <person name="Hugenholtz P."/>
            <person name="Kyrpides N.C."/>
            <person name="Klenk H.P."/>
        </authorList>
    </citation>
    <scope>NUCLEOTIDE SEQUENCE [LARGE SCALE GENOMIC DNA]</scope>
    <source>
        <strain evidence="11">DSM 15286 / JCM 11887 / CIR29812</strain>
    </source>
</reference>
<dbReference type="SUPFAM" id="SSF48334">
    <property type="entry name" value="DNA repair protein MutS, domain III"/>
    <property type="match status" value="1"/>
</dbReference>
<dbReference type="OrthoDB" id="9808166at2"/>
<dbReference type="SUPFAM" id="SSF160443">
    <property type="entry name" value="SMR domain-like"/>
    <property type="match status" value="1"/>
</dbReference>
<dbReference type="Gene3D" id="3.40.50.300">
    <property type="entry name" value="P-loop containing nucleotide triphosphate hydrolases"/>
    <property type="match status" value="1"/>
</dbReference>
<dbReference type="HAMAP" id="MF_00092">
    <property type="entry name" value="MutS2"/>
    <property type="match status" value="1"/>
</dbReference>
<keyword evidence="8" id="KW-0175">Coiled coil</keyword>
<dbReference type="HOGENOM" id="CLU_011252_2_1_0"/>
<dbReference type="InterPro" id="IPR036187">
    <property type="entry name" value="DNA_mismatch_repair_MutS_sf"/>
</dbReference>
<dbReference type="EMBL" id="CP002683">
    <property type="protein sequence ID" value="AEH43921.1"/>
    <property type="molecule type" value="Genomic_DNA"/>
</dbReference>
<keyword evidence="2 7" id="KW-0547">Nucleotide-binding</keyword>
<dbReference type="Pfam" id="PF00488">
    <property type="entry name" value="MutS_V"/>
    <property type="match status" value="1"/>
</dbReference>
<dbReference type="KEGG" id="tid:Thein_0036"/>
<dbReference type="STRING" id="667014.Thein_0036"/>
<dbReference type="PANTHER" id="PTHR48466:SF2">
    <property type="entry name" value="OS10G0509000 PROTEIN"/>
    <property type="match status" value="1"/>
</dbReference>
<evidence type="ECO:0000256" key="6">
    <source>
        <dbReference type="ARBA" id="ARBA00023125"/>
    </source>
</evidence>
<keyword evidence="5 7" id="KW-0694">RNA-binding</keyword>
<comment type="function">
    <text evidence="7">Acts as a ribosome collision sensor, splitting the ribosome into its 2 subunits. Detects stalled/collided 70S ribosomes which it binds and splits by an ATP-hydrolysis driven conformational change. Acts upstream of the ribosome quality control system (RQC), a ribosome-associated complex that mediates the extraction of incompletely synthesized nascent chains from stalled ribosomes and their subsequent degradation. Probably generates substrates for RQC.</text>
</comment>
<dbReference type="Gene3D" id="3.30.1370.110">
    <property type="match status" value="1"/>
</dbReference>
<evidence type="ECO:0000256" key="1">
    <source>
        <dbReference type="ARBA" id="ARBA00022730"/>
    </source>
</evidence>
<keyword evidence="3 7" id="KW-0378">Hydrolase</keyword>
<dbReference type="InterPro" id="IPR002625">
    <property type="entry name" value="Smr_dom"/>
</dbReference>
<dbReference type="PIRSF" id="PIRSF005814">
    <property type="entry name" value="MutS_YshD"/>
    <property type="match status" value="1"/>
</dbReference>
<evidence type="ECO:0000313" key="11">
    <source>
        <dbReference type="Proteomes" id="UP000006793"/>
    </source>
</evidence>
<dbReference type="FunFam" id="3.40.50.300:FF:000830">
    <property type="entry name" value="Endonuclease MutS2"/>
    <property type="match status" value="1"/>
</dbReference>
<dbReference type="Pfam" id="PF20297">
    <property type="entry name" value="MSSS"/>
    <property type="match status" value="1"/>
</dbReference>
<dbReference type="InterPro" id="IPR000432">
    <property type="entry name" value="DNA_mismatch_repair_MutS_C"/>
</dbReference>
<keyword evidence="6 7" id="KW-0238">DNA-binding</keyword>
<dbReference type="InterPro" id="IPR036063">
    <property type="entry name" value="Smr_dom_sf"/>
</dbReference>
<dbReference type="SMART" id="SM00534">
    <property type="entry name" value="MUTSac"/>
    <property type="match status" value="1"/>
</dbReference>
<dbReference type="SUPFAM" id="SSF52540">
    <property type="entry name" value="P-loop containing nucleoside triphosphate hydrolases"/>
    <property type="match status" value="1"/>
</dbReference>
<evidence type="ECO:0000259" key="9">
    <source>
        <dbReference type="PROSITE" id="PS50828"/>
    </source>
</evidence>
<dbReference type="InterPro" id="IPR046893">
    <property type="entry name" value="MSSS"/>
</dbReference>
<dbReference type="InterPro" id="IPR045076">
    <property type="entry name" value="MutS"/>
</dbReference>
<dbReference type="Proteomes" id="UP000006793">
    <property type="component" value="Chromosome"/>
</dbReference>
<organism evidence="10 11">
    <name type="scientific">Thermodesulfatator indicus (strain DSM 15286 / JCM 11887 / CIR29812)</name>
    <dbReference type="NCBI Taxonomy" id="667014"/>
    <lineage>
        <taxon>Bacteria</taxon>
        <taxon>Pseudomonadati</taxon>
        <taxon>Thermodesulfobacteriota</taxon>
        <taxon>Thermodesulfobacteria</taxon>
        <taxon>Thermodesulfobacteriales</taxon>
        <taxon>Thermodesulfatatoraceae</taxon>
        <taxon>Thermodesulfatator</taxon>
    </lineage>
</organism>
<dbReference type="RefSeq" id="WP_013906668.1">
    <property type="nucleotide sequence ID" value="NC_015681.1"/>
</dbReference>
<dbReference type="GO" id="GO:0072344">
    <property type="term" value="P:rescue of stalled ribosome"/>
    <property type="evidence" value="ECO:0007669"/>
    <property type="project" value="UniProtKB-UniRule"/>
</dbReference>
<dbReference type="EC" id="3.6.4.-" evidence="7"/>
<dbReference type="GO" id="GO:0006298">
    <property type="term" value="P:mismatch repair"/>
    <property type="evidence" value="ECO:0007669"/>
    <property type="project" value="InterPro"/>
</dbReference>
<dbReference type="GO" id="GO:0030983">
    <property type="term" value="F:mismatched DNA binding"/>
    <property type="evidence" value="ECO:0007669"/>
    <property type="project" value="InterPro"/>
</dbReference>
<accession>F8A8B7</accession>
<dbReference type="GO" id="GO:0140664">
    <property type="term" value="F:ATP-dependent DNA damage sensor activity"/>
    <property type="evidence" value="ECO:0007669"/>
    <property type="project" value="InterPro"/>
</dbReference>
<keyword evidence="1 7" id="KW-0699">rRNA-binding</keyword>
<dbReference type="NCBIfam" id="TIGR01069">
    <property type="entry name" value="mutS2"/>
    <property type="match status" value="1"/>
</dbReference>
<dbReference type="eggNOG" id="COG1193">
    <property type="taxonomic scope" value="Bacteria"/>
</dbReference>
<protein>
    <recommendedName>
        <fullName evidence="7">Endonuclease MutS2</fullName>
        <ecNumber evidence="7">3.1.-.-</ecNumber>
    </recommendedName>
    <alternativeName>
        <fullName evidence="7">Ribosome-associated protein quality control-upstream factor</fullName>
        <shortName evidence="7">RQC-upstream factor</shortName>
        <shortName evidence="7">RqcU</shortName>
        <ecNumber evidence="7">3.6.4.-</ecNumber>
    </alternativeName>
</protein>
<dbReference type="GO" id="GO:0005524">
    <property type="term" value="F:ATP binding"/>
    <property type="evidence" value="ECO:0007669"/>
    <property type="project" value="UniProtKB-UniRule"/>
</dbReference>
<name>F8A8B7_THEID</name>
<dbReference type="GO" id="GO:0016887">
    <property type="term" value="F:ATP hydrolysis activity"/>
    <property type="evidence" value="ECO:0007669"/>
    <property type="project" value="InterPro"/>
</dbReference>
<evidence type="ECO:0000256" key="7">
    <source>
        <dbReference type="HAMAP-Rule" id="MF_00092"/>
    </source>
</evidence>
<comment type="subunit">
    <text evidence="7">Homodimer. Binds to stalled ribosomes, contacting rRNA.</text>
</comment>
<evidence type="ECO:0000313" key="10">
    <source>
        <dbReference type="EMBL" id="AEH43921.1"/>
    </source>
</evidence>
<keyword evidence="7" id="KW-0255">Endonuclease</keyword>
<dbReference type="GO" id="GO:0004519">
    <property type="term" value="F:endonuclease activity"/>
    <property type="evidence" value="ECO:0007669"/>
    <property type="project" value="UniProtKB-UniRule"/>
</dbReference>
<keyword evidence="11" id="KW-1185">Reference proteome</keyword>
<feature type="coiled-coil region" evidence="8">
    <location>
        <begin position="519"/>
        <end position="589"/>
    </location>
</feature>
<dbReference type="GO" id="GO:0019843">
    <property type="term" value="F:rRNA binding"/>
    <property type="evidence" value="ECO:0007669"/>
    <property type="project" value="UniProtKB-UniRule"/>
</dbReference>